<dbReference type="Proteomes" id="UP000006038">
    <property type="component" value="Chromosome 1"/>
</dbReference>
<protein>
    <submittedName>
        <fullName evidence="2">Uncharacterized protein</fullName>
    </submittedName>
</protein>
<evidence type="ECO:0000256" key="1">
    <source>
        <dbReference type="SAM" id="MobiDB-lite"/>
    </source>
</evidence>
<dbReference type="HOGENOM" id="CLU_2067444_0_0_1"/>
<name>J3L2G8_ORYBR</name>
<dbReference type="EnsemblPlants" id="OB01G34240.1">
    <property type="protein sequence ID" value="OB01G34240.1"/>
    <property type="gene ID" value="OB01G34240"/>
</dbReference>
<keyword evidence="3" id="KW-1185">Reference proteome</keyword>
<evidence type="ECO:0000313" key="3">
    <source>
        <dbReference type="Proteomes" id="UP000006038"/>
    </source>
</evidence>
<proteinExistence type="predicted"/>
<feature type="compositionally biased region" description="Polar residues" evidence="1">
    <location>
        <begin position="1"/>
        <end position="12"/>
    </location>
</feature>
<reference evidence="2" key="1">
    <citation type="journal article" date="2013" name="Nat. Commun.">
        <title>Whole-genome sequencing of Oryza brachyantha reveals mechanisms underlying Oryza genome evolution.</title>
        <authorList>
            <person name="Chen J."/>
            <person name="Huang Q."/>
            <person name="Gao D."/>
            <person name="Wang J."/>
            <person name="Lang Y."/>
            <person name="Liu T."/>
            <person name="Li B."/>
            <person name="Bai Z."/>
            <person name="Luis Goicoechea J."/>
            <person name="Liang C."/>
            <person name="Chen C."/>
            <person name="Zhang W."/>
            <person name="Sun S."/>
            <person name="Liao Y."/>
            <person name="Zhang X."/>
            <person name="Yang L."/>
            <person name="Song C."/>
            <person name="Wang M."/>
            <person name="Shi J."/>
            <person name="Liu G."/>
            <person name="Liu J."/>
            <person name="Zhou H."/>
            <person name="Zhou W."/>
            <person name="Yu Q."/>
            <person name="An N."/>
            <person name="Chen Y."/>
            <person name="Cai Q."/>
            <person name="Wang B."/>
            <person name="Liu B."/>
            <person name="Min J."/>
            <person name="Huang Y."/>
            <person name="Wu H."/>
            <person name="Li Z."/>
            <person name="Zhang Y."/>
            <person name="Yin Y."/>
            <person name="Song W."/>
            <person name="Jiang J."/>
            <person name="Jackson S.A."/>
            <person name="Wing R.A."/>
            <person name="Wang J."/>
            <person name="Chen M."/>
        </authorList>
    </citation>
    <scope>NUCLEOTIDE SEQUENCE [LARGE SCALE GENOMIC DNA]</scope>
    <source>
        <strain evidence="2">cv. IRGC 101232</strain>
    </source>
</reference>
<sequence>RKNSPQEQTLTLPSPRAGRARGNWGIRFSPSSPLAAVAAEAMSARKKQSWMDGDGEEETSFGFRELFLCLFFVCSNGLPSHRGEKERGARLGGRKKMRIFFWLWLWPSARGFVQLRRRG</sequence>
<organism evidence="2">
    <name type="scientific">Oryza brachyantha</name>
    <name type="common">malo sina</name>
    <dbReference type="NCBI Taxonomy" id="4533"/>
    <lineage>
        <taxon>Eukaryota</taxon>
        <taxon>Viridiplantae</taxon>
        <taxon>Streptophyta</taxon>
        <taxon>Embryophyta</taxon>
        <taxon>Tracheophyta</taxon>
        <taxon>Spermatophyta</taxon>
        <taxon>Magnoliopsida</taxon>
        <taxon>Liliopsida</taxon>
        <taxon>Poales</taxon>
        <taxon>Poaceae</taxon>
        <taxon>BOP clade</taxon>
        <taxon>Oryzoideae</taxon>
        <taxon>Oryzeae</taxon>
        <taxon>Oryzinae</taxon>
        <taxon>Oryza</taxon>
    </lineage>
</organism>
<dbReference type="Gramene" id="OB01G34240.1">
    <property type="protein sequence ID" value="OB01G34240.1"/>
    <property type="gene ID" value="OB01G34240"/>
</dbReference>
<evidence type="ECO:0000313" key="2">
    <source>
        <dbReference type="EnsemblPlants" id="OB01G34240.1"/>
    </source>
</evidence>
<reference evidence="2" key="2">
    <citation type="submission" date="2013-04" db="UniProtKB">
        <authorList>
            <consortium name="EnsemblPlants"/>
        </authorList>
    </citation>
    <scope>IDENTIFICATION</scope>
</reference>
<dbReference type="AlphaFoldDB" id="J3L2G8"/>
<accession>J3L2G8</accession>
<feature type="region of interest" description="Disordered" evidence="1">
    <location>
        <begin position="1"/>
        <end position="23"/>
    </location>
</feature>